<feature type="region of interest" description="Disordered" evidence="7">
    <location>
        <begin position="1"/>
        <end position="64"/>
    </location>
</feature>
<dbReference type="InterPro" id="IPR020568">
    <property type="entry name" value="Ribosomal_Su5_D2-typ_SF"/>
</dbReference>
<dbReference type="PROSITE" id="PS50881">
    <property type="entry name" value="S5_DSRBD"/>
    <property type="match status" value="1"/>
</dbReference>
<dbReference type="InterPro" id="IPR013810">
    <property type="entry name" value="Ribosomal_uS5_N"/>
</dbReference>
<keyword evidence="3" id="KW-0694">RNA-binding</keyword>
<dbReference type="SUPFAM" id="SSF54768">
    <property type="entry name" value="dsRNA-binding domain-like"/>
    <property type="match status" value="1"/>
</dbReference>
<feature type="compositionally biased region" description="Gly residues" evidence="7">
    <location>
        <begin position="25"/>
        <end position="37"/>
    </location>
</feature>
<dbReference type="Gene3D" id="3.30.230.10">
    <property type="match status" value="1"/>
</dbReference>
<dbReference type="GO" id="GO:0022627">
    <property type="term" value="C:cytosolic small ribosomal subunit"/>
    <property type="evidence" value="ECO:0007669"/>
    <property type="project" value="TreeGrafter"/>
</dbReference>
<dbReference type="NCBIfam" id="TIGR01020">
    <property type="entry name" value="uS5_euk_arch"/>
    <property type="match status" value="1"/>
</dbReference>
<evidence type="ECO:0000256" key="4">
    <source>
        <dbReference type="ARBA" id="ARBA00022980"/>
    </source>
</evidence>
<dbReference type="InterPro" id="IPR000851">
    <property type="entry name" value="Ribosomal_uS5"/>
</dbReference>
<feature type="domain" description="S5 DRBM" evidence="8">
    <location>
        <begin position="105"/>
        <end position="168"/>
    </location>
</feature>
<reference evidence="9" key="1">
    <citation type="submission" date="2018-05" db="EMBL/GenBank/DDBJ databases">
        <authorList>
            <person name="Lanie J.A."/>
            <person name="Ng W.-L."/>
            <person name="Kazmierczak K.M."/>
            <person name="Andrzejewski T.M."/>
            <person name="Davidsen T.M."/>
            <person name="Wayne K.J."/>
            <person name="Tettelin H."/>
            <person name="Glass J.I."/>
            <person name="Rusch D."/>
            <person name="Podicherti R."/>
            <person name="Tsui H.-C.T."/>
            <person name="Winkler M.E."/>
        </authorList>
    </citation>
    <scope>NUCLEOTIDE SEQUENCE</scope>
</reference>
<dbReference type="PANTHER" id="PTHR13718">
    <property type="entry name" value="RIBOSOMAL S SUBUNIT"/>
    <property type="match status" value="1"/>
</dbReference>
<dbReference type="InterPro" id="IPR047866">
    <property type="entry name" value="Ribosomal_uS5_arc"/>
</dbReference>
<evidence type="ECO:0000313" key="9">
    <source>
        <dbReference type="EMBL" id="SVB66723.1"/>
    </source>
</evidence>
<sequence>MSEGASNDKKDQGGKPQGSRPQGGKPQGGRPQGGKPQGGRPQRGPPLSPAQQRRRAAEERISNWIPKTELGKKVVSGEFDTMKQVLESGLPLREPPIVDILVPDLMEEVIDIHMVQRMSDSGRRVRFAVTTIVGNGNGIVGLGRVSGKLVRPTITKALDRAKMNIIEIRRGSGSWESSTAVANSLPFEVSGRTGSTRVTIKPAPPGVGLVTNQVGQIMLRLAGVEDAWSFTKGQTQTIYNFANAMFLALEKTATTKLLPGQGEFHNMVKGAKQE</sequence>
<feature type="compositionally biased region" description="Basic and acidic residues" evidence="7">
    <location>
        <begin position="1"/>
        <end position="13"/>
    </location>
</feature>
<dbReference type="GO" id="GO:0006412">
    <property type="term" value="P:translation"/>
    <property type="evidence" value="ECO:0007669"/>
    <property type="project" value="InterPro"/>
</dbReference>
<evidence type="ECO:0000256" key="7">
    <source>
        <dbReference type="SAM" id="MobiDB-lite"/>
    </source>
</evidence>
<dbReference type="NCBIfam" id="NF003125">
    <property type="entry name" value="PRK04044.1"/>
    <property type="match status" value="1"/>
</dbReference>
<dbReference type="GO" id="GO:0019843">
    <property type="term" value="F:rRNA binding"/>
    <property type="evidence" value="ECO:0007669"/>
    <property type="project" value="UniProtKB-KW"/>
</dbReference>
<dbReference type="AlphaFoldDB" id="A0A382FWT3"/>
<evidence type="ECO:0000256" key="5">
    <source>
        <dbReference type="ARBA" id="ARBA00023274"/>
    </source>
</evidence>
<evidence type="ECO:0000256" key="3">
    <source>
        <dbReference type="ARBA" id="ARBA00022884"/>
    </source>
</evidence>
<dbReference type="InterPro" id="IPR005324">
    <property type="entry name" value="Ribosomal_uS5_C"/>
</dbReference>
<dbReference type="PANTHER" id="PTHR13718:SF4">
    <property type="entry name" value="40S RIBOSOMAL PROTEIN S2"/>
    <property type="match status" value="1"/>
</dbReference>
<evidence type="ECO:0000256" key="1">
    <source>
        <dbReference type="ARBA" id="ARBA00008945"/>
    </source>
</evidence>
<keyword evidence="4" id="KW-0689">Ribosomal protein</keyword>
<evidence type="ECO:0000259" key="8">
    <source>
        <dbReference type="PROSITE" id="PS50881"/>
    </source>
</evidence>
<accession>A0A382FWT3</accession>
<comment type="similarity">
    <text evidence="1">Belongs to the universal ribosomal protein uS5 family.</text>
</comment>
<organism evidence="9">
    <name type="scientific">marine metagenome</name>
    <dbReference type="NCBI Taxonomy" id="408172"/>
    <lineage>
        <taxon>unclassified sequences</taxon>
        <taxon>metagenomes</taxon>
        <taxon>ecological metagenomes</taxon>
    </lineage>
</organism>
<name>A0A382FWT3_9ZZZZ</name>
<keyword evidence="2" id="KW-0699">rRNA-binding</keyword>
<dbReference type="InterPro" id="IPR014721">
    <property type="entry name" value="Ribsml_uS5_D2-typ_fold_subgr"/>
</dbReference>
<keyword evidence="5" id="KW-0687">Ribonucleoprotein</keyword>
<gene>
    <name evidence="9" type="ORF">METZ01_LOCUS219577</name>
</gene>
<protein>
    <recommendedName>
        <fullName evidence="6">Small ribosomal subunit protein uS5</fullName>
    </recommendedName>
</protein>
<proteinExistence type="inferred from homology"/>
<dbReference type="Pfam" id="PF03719">
    <property type="entry name" value="Ribosomal_S5_C"/>
    <property type="match status" value="1"/>
</dbReference>
<evidence type="ECO:0000256" key="2">
    <source>
        <dbReference type="ARBA" id="ARBA00022730"/>
    </source>
</evidence>
<dbReference type="Gene3D" id="3.30.160.20">
    <property type="match status" value="1"/>
</dbReference>
<dbReference type="Pfam" id="PF00333">
    <property type="entry name" value="Ribosomal_S5"/>
    <property type="match status" value="1"/>
</dbReference>
<dbReference type="GO" id="GO:0003735">
    <property type="term" value="F:structural constituent of ribosome"/>
    <property type="evidence" value="ECO:0007669"/>
    <property type="project" value="InterPro"/>
</dbReference>
<evidence type="ECO:0000256" key="6">
    <source>
        <dbReference type="ARBA" id="ARBA00035255"/>
    </source>
</evidence>
<dbReference type="SUPFAM" id="SSF54211">
    <property type="entry name" value="Ribosomal protein S5 domain 2-like"/>
    <property type="match status" value="1"/>
</dbReference>
<dbReference type="EMBL" id="UINC01051962">
    <property type="protein sequence ID" value="SVB66723.1"/>
    <property type="molecule type" value="Genomic_DNA"/>
</dbReference>
<dbReference type="InterPro" id="IPR005711">
    <property type="entry name" value="Ribosomal_uS5_euk/arc"/>
</dbReference>